<keyword evidence="5" id="KW-1185">Reference proteome</keyword>
<dbReference type="GO" id="GO:0006508">
    <property type="term" value="P:proteolysis"/>
    <property type="evidence" value="ECO:0007669"/>
    <property type="project" value="UniProtKB-KW"/>
</dbReference>
<evidence type="ECO:0000256" key="1">
    <source>
        <dbReference type="SAM" id="MobiDB-lite"/>
    </source>
</evidence>
<feature type="domain" description="Cathepsin propeptide inhibitor" evidence="3">
    <location>
        <begin position="51"/>
        <end position="107"/>
    </location>
</feature>
<keyword evidence="4" id="KW-0645">Protease</keyword>
<evidence type="ECO:0000313" key="4">
    <source>
        <dbReference type="EMBL" id="KAF5740653.1"/>
    </source>
</evidence>
<dbReference type="InterPro" id="IPR038765">
    <property type="entry name" value="Papain-like_cys_pep_sf"/>
</dbReference>
<organism evidence="4 5">
    <name type="scientific">Tripterygium wilfordii</name>
    <name type="common">Thunder God vine</name>
    <dbReference type="NCBI Taxonomy" id="458696"/>
    <lineage>
        <taxon>Eukaryota</taxon>
        <taxon>Viridiplantae</taxon>
        <taxon>Streptophyta</taxon>
        <taxon>Embryophyta</taxon>
        <taxon>Tracheophyta</taxon>
        <taxon>Spermatophyta</taxon>
        <taxon>Magnoliopsida</taxon>
        <taxon>eudicotyledons</taxon>
        <taxon>Gunneridae</taxon>
        <taxon>Pentapetalae</taxon>
        <taxon>rosids</taxon>
        <taxon>fabids</taxon>
        <taxon>Celastrales</taxon>
        <taxon>Celastraceae</taxon>
        <taxon>Tripterygium</taxon>
    </lineage>
</organism>
<dbReference type="SMART" id="SM00848">
    <property type="entry name" value="Inhibitor_I29"/>
    <property type="match status" value="1"/>
</dbReference>
<feature type="chain" id="PRO_5029766295" evidence="2">
    <location>
        <begin position="24"/>
        <end position="158"/>
    </location>
</feature>
<dbReference type="PANTHER" id="PTHR12411">
    <property type="entry name" value="CYSTEINE PROTEASE FAMILY C1-RELATED"/>
    <property type="match status" value="1"/>
</dbReference>
<comment type="caution">
    <text evidence="4">The sequence shown here is derived from an EMBL/GenBank/DDBJ whole genome shotgun (WGS) entry which is preliminary data.</text>
</comment>
<dbReference type="InterPro" id="IPR013201">
    <property type="entry name" value="Prot_inhib_I29"/>
</dbReference>
<accession>A0A7J7D2V6</accession>
<evidence type="ECO:0000259" key="3">
    <source>
        <dbReference type="SMART" id="SM00848"/>
    </source>
</evidence>
<dbReference type="EMBL" id="JAAARO010000011">
    <property type="protein sequence ID" value="KAF5740653.1"/>
    <property type="molecule type" value="Genomic_DNA"/>
</dbReference>
<dbReference type="Gene3D" id="3.90.70.10">
    <property type="entry name" value="Cysteine proteinases"/>
    <property type="match status" value="1"/>
</dbReference>
<dbReference type="Proteomes" id="UP000593562">
    <property type="component" value="Unassembled WGS sequence"/>
</dbReference>
<proteinExistence type="predicted"/>
<reference evidence="4 5" key="1">
    <citation type="journal article" date="2020" name="Nat. Commun.">
        <title>Genome of Tripterygium wilfordii and identification of cytochrome P450 involved in triptolide biosynthesis.</title>
        <authorList>
            <person name="Tu L."/>
            <person name="Su P."/>
            <person name="Zhang Z."/>
            <person name="Gao L."/>
            <person name="Wang J."/>
            <person name="Hu T."/>
            <person name="Zhou J."/>
            <person name="Zhang Y."/>
            <person name="Zhao Y."/>
            <person name="Liu Y."/>
            <person name="Song Y."/>
            <person name="Tong Y."/>
            <person name="Lu Y."/>
            <person name="Yang J."/>
            <person name="Xu C."/>
            <person name="Jia M."/>
            <person name="Peters R.J."/>
            <person name="Huang L."/>
            <person name="Gao W."/>
        </authorList>
    </citation>
    <scope>NUCLEOTIDE SEQUENCE [LARGE SCALE GENOMIC DNA]</scope>
    <source>
        <strain evidence="5">cv. XIE 37</strain>
        <tissue evidence="4">Leaf</tissue>
    </source>
</reference>
<gene>
    <name evidence="4" type="ORF">HS088_TW11G00730</name>
</gene>
<evidence type="ECO:0000313" key="5">
    <source>
        <dbReference type="Proteomes" id="UP000593562"/>
    </source>
</evidence>
<dbReference type="InParanoid" id="A0A7J7D2V6"/>
<keyword evidence="4" id="KW-0378">Hydrolase</keyword>
<name>A0A7J7D2V6_TRIWF</name>
<feature type="region of interest" description="Disordered" evidence="1">
    <location>
        <begin position="114"/>
        <end position="133"/>
    </location>
</feature>
<protein>
    <submittedName>
        <fullName evidence="4">Cysteine protease CP1</fullName>
    </submittedName>
</protein>
<dbReference type="SUPFAM" id="SSF54001">
    <property type="entry name" value="Cysteine proteinases"/>
    <property type="match status" value="1"/>
</dbReference>
<feature type="compositionally biased region" description="Basic and acidic residues" evidence="1">
    <location>
        <begin position="122"/>
        <end position="131"/>
    </location>
</feature>
<dbReference type="InterPro" id="IPR013128">
    <property type="entry name" value="Peptidase_C1A"/>
</dbReference>
<keyword evidence="2" id="KW-0732">Signal</keyword>
<sequence>MGLVRSSSAMSMLLLMLLTVSSAMDMSIISYDQSHGIKSSWRTDDEVMALYEEWLVKHGKFYNAIGEKEKRFENFKDNLRFIDEHNSEEKSYKVGLNKFADLSNEEYRSTYLGTKSRKRTPKSSDRYKSRVGDSLPDFVDWRKEGAVPEVKDQGGCDI</sequence>
<dbReference type="GO" id="GO:0008234">
    <property type="term" value="F:cysteine-type peptidase activity"/>
    <property type="evidence" value="ECO:0007669"/>
    <property type="project" value="InterPro"/>
</dbReference>
<dbReference type="Pfam" id="PF08246">
    <property type="entry name" value="Inhibitor_I29"/>
    <property type="match status" value="1"/>
</dbReference>
<feature type="signal peptide" evidence="2">
    <location>
        <begin position="1"/>
        <end position="23"/>
    </location>
</feature>
<evidence type="ECO:0000256" key="2">
    <source>
        <dbReference type="SAM" id="SignalP"/>
    </source>
</evidence>
<dbReference type="AlphaFoldDB" id="A0A7J7D2V6"/>